<dbReference type="PANTHER" id="PTHR30136">
    <property type="entry name" value="HELIX-TURN-HELIX TRANSCRIPTIONAL REGULATOR, ICLR FAMILY"/>
    <property type="match status" value="1"/>
</dbReference>
<accession>A0A8J3QT54</accession>
<dbReference type="PROSITE" id="PS51078">
    <property type="entry name" value="ICLR_ED"/>
    <property type="match status" value="1"/>
</dbReference>
<evidence type="ECO:0000256" key="1">
    <source>
        <dbReference type="ARBA" id="ARBA00023015"/>
    </source>
</evidence>
<sequence length="269" mass="29309">MPASNHSKRTEAVAAPAVDTGESQGVRSVQRALDILSLLTEERPLVAIRDIVEATGLAKTTVIRLVQTLEQSGLLWATSSGYMAGPGLWRWAHLARRSWELPPETQRLMRELAARQRETVNLYVARDIYRVCIAQQESPQPLRHVVHIGDELPMWGGASAKVLLRDASTSLLARVARSSPYGEGHLKRLQEWIDEAAQNGFAVSHGEREDGLTAVAVPITGRSGAVVAALSLSGPTMRFPDQRIAEFAADLASVAKHMSDRGFDHPLGS</sequence>
<dbReference type="Pfam" id="PF09339">
    <property type="entry name" value="HTH_IclR"/>
    <property type="match status" value="1"/>
</dbReference>
<dbReference type="InterPro" id="IPR029016">
    <property type="entry name" value="GAF-like_dom_sf"/>
</dbReference>
<keyword evidence="3" id="KW-0804">Transcription</keyword>
<dbReference type="RefSeq" id="WP_203919602.1">
    <property type="nucleotide sequence ID" value="NZ_BONZ01000039.1"/>
</dbReference>
<name>A0A8J3QT54_9ACTN</name>
<dbReference type="InterPro" id="IPR036388">
    <property type="entry name" value="WH-like_DNA-bd_sf"/>
</dbReference>
<dbReference type="GO" id="GO:0003677">
    <property type="term" value="F:DNA binding"/>
    <property type="evidence" value="ECO:0007669"/>
    <property type="project" value="UniProtKB-KW"/>
</dbReference>
<feature type="domain" description="IclR-ED" evidence="5">
    <location>
        <begin position="87"/>
        <end position="264"/>
    </location>
</feature>
<protein>
    <submittedName>
        <fullName evidence="6">IclR family transcriptional regulator</fullName>
    </submittedName>
</protein>
<evidence type="ECO:0000259" key="4">
    <source>
        <dbReference type="PROSITE" id="PS51077"/>
    </source>
</evidence>
<dbReference type="InterPro" id="IPR005471">
    <property type="entry name" value="Tscrpt_reg_IclR_N"/>
</dbReference>
<dbReference type="InterPro" id="IPR014757">
    <property type="entry name" value="Tscrpt_reg_IclR_C"/>
</dbReference>
<evidence type="ECO:0000256" key="3">
    <source>
        <dbReference type="ARBA" id="ARBA00023163"/>
    </source>
</evidence>
<gene>
    <name evidence="6" type="ORF">Raf01_41610</name>
</gene>
<dbReference type="GO" id="GO:0003700">
    <property type="term" value="F:DNA-binding transcription factor activity"/>
    <property type="evidence" value="ECO:0007669"/>
    <property type="project" value="TreeGrafter"/>
</dbReference>
<comment type="caution">
    <text evidence="6">The sequence shown here is derived from an EMBL/GenBank/DDBJ whole genome shotgun (WGS) entry which is preliminary data.</text>
</comment>
<dbReference type="AlphaFoldDB" id="A0A8J3QT54"/>
<evidence type="ECO:0000259" key="5">
    <source>
        <dbReference type="PROSITE" id="PS51078"/>
    </source>
</evidence>
<evidence type="ECO:0000313" key="7">
    <source>
        <dbReference type="Proteomes" id="UP000642748"/>
    </source>
</evidence>
<keyword evidence="2" id="KW-0238">DNA-binding</keyword>
<dbReference type="PROSITE" id="PS51077">
    <property type="entry name" value="HTH_ICLR"/>
    <property type="match status" value="1"/>
</dbReference>
<dbReference type="Proteomes" id="UP000642748">
    <property type="component" value="Unassembled WGS sequence"/>
</dbReference>
<dbReference type="EMBL" id="BONZ01000039">
    <property type="protein sequence ID" value="GIH15989.1"/>
    <property type="molecule type" value="Genomic_DNA"/>
</dbReference>
<dbReference type="SUPFAM" id="SSF55781">
    <property type="entry name" value="GAF domain-like"/>
    <property type="match status" value="1"/>
</dbReference>
<reference evidence="6" key="1">
    <citation type="submission" date="2021-01" db="EMBL/GenBank/DDBJ databases">
        <title>Whole genome shotgun sequence of Rugosimonospora africana NBRC 104875.</title>
        <authorList>
            <person name="Komaki H."/>
            <person name="Tamura T."/>
        </authorList>
    </citation>
    <scope>NUCLEOTIDE SEQUENCE</scope>
    <source>
        <strain evidence="6">NBRC 104875</strain>
    </source>
</reference>
<feature type="domain" description="HTH iclR-type" evidence="4">
    <location>
        <begin position="26"/>
        <end position="86"/>
    </location>
</feature>
<dbReference type="GO" id="GO:0045892">
    <property type="term" value="P:negative regulation of DNA-templated transcription"/>
    <property type="evidence" value="ECO:0007669"/>
    <property type="project" value="TreeGrafter"/>
</dbReference>
<evidence type="ECO:0000256" key="2">
    <source>
        <dbReference type="ARBA" id="ARBA00023125"/>
    </source>
</evidence>
<dbReference type="Gene3D" id="1.10.10.10">
    <property type="entry name" value="Winged helix-like DNA-binding domain superfamily/Winged helix DNA-binding domain"/>
    <property type="match status" value="1"/>
</dbReference>
<dbReference type="SUPFAM" id="SSF46785">
    <property type="entry name" value="Winged helix' DNA-binding domain"/>
    <property type="match status" value="1"/>
</dbReference>
<dbReference type="Pfam" id="PF01614">
    <property type="entry name" value="IclR_C"/>
    <property type="match status" value="1"/>
</dbReference>
<evidence type="ECO:0000313" key="6">
    <source>
        <dbReference type="EMBL" id="GIH15989.1"/>
    </source>
</evidence>
<dbReference type="SMART" id="SM00346">
    <property type="entry name" value="HTH_ICLR"/>
    <property type="match status" value="1"/>
</dbReference>
<dbReference type="InterPro" id="IPR036390">
    <property type="entry name" value="WH_DNA-bd_sf"/>
</dbReference>
<dbReference type="Gene3D" id="3.30.450.40">
    <property type="match status" value="1"/>
</dbReference>
<dbReference type="InterPro" id="IPR050707">
    <property type="entry name" value="HTH_MetabolicPath_Reg"/>
</dbReference>
<keyword evidence="1" id="KW-0805">Transcription regulation</keyword>
<proteinExistence type="predicted"/>
<organism evidence="6 7">
    <name type="scientific">Rugosimonospora africana</name>
    <dbReference type="NCBI Taxonomy" id="556532"/>
    <lineage>
        <taxon>Bacteria</taxon>
        <taxon>Bacillati</taxon>
        <taxon>Actinomycetota</taxon>
        <taxon>Actinomycetes</taxon>
        <taxon>Micromonosporales</taxon>
        <taxon>Micromonosporaceae</taxon>
        <taxon>Rugosimonospora</taxon>
    </lineage>
</organism>
<dbReference type="PANTHER" id="PTHR30136:SF35">
    <property type="entry name" value="HTH-TYPE TRANSCRIPTIONAL REGULATOR RV1719"/>
    <property type="match status" value="1"/>
</dbReference>
<keyword evidence="7" id="KW-1185">Reference proteome</keyword>